<feature type="region of interest" description="Disordered" evidence="2">
    <location>
        <begin position="360"/>
        <end position="390"/>
    </location>
</feature>
<feature type="compositionally biased region" description="Polar residues" evidence="2">
    <location>
        <begin position="360"/>
        <end position="371"/>
    </location>
</feature>
<dbReference type="PROSITE" id="PS50030">
    <property type="entry name" value="UBA"/>
    <property type="match status" value="1"/>
</dbReference>
<sequence>MSQSDDQMPFNLWGNNDFWSSAEQTELARTDVWAPATKLSTSANHSKLNGFVSPRDSEKSSEEKKSVDAATSMPWAAIGSVLHEVDLPSIWSAPKLYPSSDQNLSLSDSVPWAPGLHNSSNDALDRAPSVELWDSSRDPLLFPVPTLDQDNVWKTSHICPNDSTPPEMGTNPDIPFAANTSTSTSCTPSSFMPHISVSGAFDAETGSSQKIPSLTEDSSSLATLSTEQLCDHLINSNEGWGRRPVDQTIPWDFTDLLKAGDQLVRSGITTPTPASRPSGGGSGTGFTAFRAPLQAQSTIESNVWTNETPTGTAIWELHYENSAARGSVWHPSLTPPSAPMPSTSGQASTTPVLFLNTASGRNVPTPSNSVLNRGAPNRPWDQSDKLWTPGNGTINSGRPVLGSARGTIAGVNQTDEVHSWCSGDASGLNNGNVLVEGGNTNVALWDGFPVATASSLQWNSNVGGSFMTTEEQRRHQNVNNLATNGQVPVERMVINPFNNTYRADSVKYLISHGFKKEEALPALIDCNMDPERALHELRERFNNTRSAINLPSSGAAGFQSGLGNMASPFQNTNNFTQASQQPGTVCAPSMLTNSGAGPPLFSGPNHRAKLPGAQNSSNALPMMTMTNHPNPQLIRQQLTQQVRSALNLSLPPNAVNGPIGNNSVGVAGTSLLGQPPPPLLNGGSGATLPGALPPSNGPNFLPSHNRNPGGIPGALPPFASNLPNTGKRSARQMTIISAIQDLHKKHQSIQQQIIMYRNNPTMCSQPQYADLFTELQGQMQQIEAQLKAKQAQLNIAYAQDCAAAAATSTLGHSSSPLGDVNGPGMSVLNPNAPSSVASGNASVNNNGQTLGVFQHSRTNPDQLVQQLMELRLRPGGSSGGSVLDGETEFPTIGTWTPYRSGNMDNPDKDVSGPRSVAGLRAAIGKNRNHPTWGSNTWQPTYHRANVHNTSNWSASHVDGAITMAHPNGLKSSNIPPAVGGGGMAEQQSSSGPWLLIQPTPTGGLGSNLNLLHNLLCHYGLTYFHALNPASGSVLVRLQSPEYAFQMMRALGDRLTVESITEPEKFLQLQRNMNSRENYAPSQFSPPCDTSVTASTWTFCDPSGNPNTFVSAANTAFPTKKPTTAHNSSRLGVMVSGIH</sequence>
<feature type="domain" description="UBA" evidence="3">
    <location>
        <begin position="496"/>
        <end position="540"/>
    </location>
</feature>
<reference evidence="4 5" key="1">
    <citation type="journal article" date="2019" name="BMC Genomics">
        <title>New insights from Opisthorchis felineus genome: update on genomics of the epidemiologically important liver flukes.</title>
        <authorList>
            <person name="Ershov N.I."/>
            <person name="Mordvinov V.A."/>
            <person name="Prokhortchouk E.B."/>
            <person name="Pakharukova M.Y."/>
            <person name="Gunbin K.V."/>
            <person name="Ustyantsev K."/>
            <person name="Genaev M.A."/>
            <person name="Blinov A.G."/>
            <person name="Mazur A."/>
            <person name="Boulygina E."/>
            <person name="Tsygankova S."/>
            <person name="Khrameeva E."/>
            <person name="Chekanov N."/>
            <person name="Fan G."/>
            <person name="Xiao A."/>
            <person name="Zhang H."/>
            <person name="Xu X."/>
            <person name="Yang H."/>
            <person name="Solovyev V."/>
            <person name="Lee S.M."/>
            <person name="Liu X."/>
            <person name="Afonnikov D.A."/>
            <person name="Skryabin K.G."/>
        </authorList>
    </citation>
    <scope>NUCLEOTIDE SEQUENCE [LARGE SCALE GENOMIC DNA]</scope>
    <source>
        <strain evidence="4">AK-0245</strain>
        <tissue evidence="4">Whole organism</tissue>
    </source>
</reference>
<feature type="region of interest" description="Disordered" evidence="2">
    <location>
        <begin position="266"/>
        <end position="288"/>
    </location>
</feature>
<dbReference type="Proteomes" id="UP000308267">
    <property type="component" value="Unassembled WGS sequence"/>
</dbReference>
<feature type="region of interest" description="Disordered" evidence="2">
    <location>
        <begin position="44"/>
        <end position="69"/>
    </location>
</feature>
<keyword evidence="1" id="KW-0175">Coiled coil</keyword>
<evidence type="ECO:0000313" key="4">
    <source>
        <dbReference type="EMBL" id="TGZ72617.1"/>
    </source>
</evidence>
<comment type="caution">
    <text evidence="4">The sequence shown here is derived from an EMBL/GenBank/DDBJ whole genome shotgun (WGS) entry which is preliminary data.</text>
</comment>
<keyword evidence="5" id="KW-1185">Reference proteome</keyword>
<feature type="coiled-coil region" evidence="1">
    <location>
        <begin position="772"/>
        <end position="799"/>
    </location>
</feature>
<feature type="region of interest" description="Disordered" evidence="2">
    <location>
        <begin position="328"/>
        <end position="348"/>
    </location>
</feature>
<dbReference type="OrthoDB" id="6247010at2759"/>
<gene>
    <name evidence="4" type="ORF">CRM22_001990</name>
</gene>
<dbReference type="STRING" id="147828.A0A4S2MEK5"/>
<proteinExistence type="predicted"/>
<organism evidence="4 5">
    <name type="scientific">Opisthorchis felineus</name>
    <dbReference type="NCBI Taxonomy" id="147828"/>
    <lineage>
        <taxon>Eukaryota</taxon>
        <taxon>Metazoa</taxon>
        <taxon>Spiralia</taxon>
        <taxon>Lophotrochozoa</taxon>
        <taxon>Platyhelminthes</taxon>
        <taxon>Trematoda</taxon>
        <taxon>Digenea</taxon>
        <taxon>Opisthorchiida</taxon>
        <taxon>Opisthorchiata</taxon>
        <taxon>Opisthorchiidae</taxon>
        <taxon>Opisthorchis</taxon>
    </lineage>
</organism>
<protein>
    <recommendedName>
        <fullName evidence="3">UBA domain-containing protein</fullName>
    </recommendedName>
</protein>
<dbReference type="EMBL" id="SJOL01003520">
    <property type="protein sequence ID" value="TGZ72617.1"/>
    <property type="molecule type" value="Genomic_DNA"/>
</dbReference>
<accession>A0A4S2MEK5</accession>
<dbReference type="InterPro" id="IPR015940">
    <property type="entry name" value="UBA"/>
</dbReference>
<evidence type="ECO:0000256" key="1">
    <source>
        <dbReference type="SAM" id="Coils"/>
    </source>
</evidence>
<dbReference type="AlphaFoldDB" id="A0A4S2MEK5"/>
<evidence type="ECO:0000256" key="2">
    <source>
        <dbReference type="SAM" id="MobiDB-lite"/>
    </source>
</evidence>
<name>A0A4S2MEK5_OPIFE</name>
<dbReference type="InterPro" id="IPR009060">
    <property type="entry name" value="UBA-like_sf"/>
</dbReference>
<dbReference type="SUPFAM" id="SSF46934">
    <property type="entry name" value="UBA-like"/>
    <property type="match status" value="1"/>
</dbReference>
<evidence type="ECO:0000259" key="3">
    <source>
        <dbReference type="PROSITE" id="PS50030"/>
    </source>
</evidence>
<evidence type="ECO:0000313" key="5">
    <source>
        <dbReference type="Proteomes" id="UP000308267"/>
    </source>
</evidence>
<feature type="compositionally biased region" description="Basic and acidic residues" evidence="2">
    <location>
        <begin position="55"/>
        <end position="67"/>
    </location>
</feature>